<dbReference type="CDD" id="cd03255">
    <property type="entry name" value="ABC_MJ0796_LolCDE_FtsE"/>
    <property type="match status" value="1"/>
</dbReference>
<dbReference type="EMBL" id="MHCR01000009">
    <property type="protein sequence ID" value="OGY25786.1"/>
    <property type="molecule type" value="Genomic_DNA"/>
</dbReference>
<dbReference type="GO" id="GO:0098796">
    <property type="term" value="C:membrane protein complex"/>
    <property type="evidence" value="ECO:0007669"/>
    <property type="project" value="UniProtKB-ARBA"/>
</dbReference>
<dbReference type="SUPFAM" id="SSF52540">
    <property type="entry name" value="P-loop containing nucleoside triphosphate hydrolases"/>
    <property type="match status" value="1"/>
</dbReference>
<protein>
    <submittedName>
        <fullName evidence="6">ABC transporter ATP-binding protein</fullName>
    </submittedName>
</protein>
<dbReference type="InterPro" id="IPR027417">
    <property type="entry name" value="P-loop_NTPase"/>
</dbReference>
<comment type="caution">
    <text evidence="6">The sequence shown here is derived from an EMBL/GenBank/DDBJ whole genome shotgun (WGS) entry which is preliminary data.</text>
</comment>
<dbReference type="GO" id="GO:0022857">
    <property type="term" value="F:transmembrane transporter activity"/>
    <property type="evidence" value="ECO:0007669"/>
    <property type="project" value="UniProtKB-ARBA"/>
</dbReference>
<dbReference type="GO" id="GO:0016887">
    <property type="term" value="F:ATP hydrolysis activity"/>
    <property type="evidence" value="ECO:0007669"/>
    <property type="project" value="InterPro"/>
</dbReference>
<dbReference type="Proteomes" id="UP000178162">
    <property type="component" value="Unassembled WGS sequence"/>
</dbReference>
<dbReference type="InterPro" id="IPR017911">
    <property type="entry name" value="MacB-like_ATP-bd"/>
</dbReference>
<evidence type="ECO:0000256" key="2">
    <source>
        <dbReference type="ARBA" id="ARBA00022448"/>
    </source>
</evidence>
<evidence type="ECO:0000256" key="1">
    <source>
        <dbReference type="ARBA" id="ARBA00005417"/>
    </source>
</evidence>
<dbReference type="PANTHER" id="PTHR42798">
    <property type="entry name" value="LIPOPROTEIN-RELEASING SYSTEM ATP-BINDING PROTEIN LOLD"/>
    <property type="match status" value="1"/>
</dbReference>
<dbReference type="InterPro" id="IPR003439">
    <property type="entry name" value="ABC_transporter-like_ATP-bd"/>
</dbReference>
<evidence type="ECO:0000256" key="3">
    <source>
        <dbReference type="ARBA" id="ARBA00022741"/>
    </source>
</evidence>
<dbReference type="GO" id="GO:0005524">
    <property type="term" value="F:ATP binding"/>
    <property type="evidence" value="ECO:0007669"/>
    <property type="project" value="UniProtKB-KW"/>
</dbReference>
<evidence type="ECO:0000313" key="7">
    <source>
        <dbReference type="Proteomes" id="UP000178162"/>
    </source>
</evidence>
<organism evidence="6 7">
    <name type="scientific">Candidatus Woykebacteria bacterium RBG_16_39_9b</name>
    <dbReference type="NCBI Taxonomy" id="1802595"/>
    <lineage>
        <taxon>Bacteria</taxon>
        <taxon>Candidatus Woykeibacteriota</taxon>
    </lineage>
</organism>
<accession>A0A1G1WDL9</accession>
<keyword evidence="4 6" id="KW-0067">ATP-binding</keyword>
<dbReference type="PROSITE" id="PS00211">
    <property type="entry name" value="ABC_TRANSPORTER_1"/>
    <property type="match status" value="1"/>
</dbReference>
<dbReference type="AlphaFoldDB" id="A0A1G1WDL9"/>
<dbReference type="PROSITE" id="PS50893">
    <property type="entry name" value="ABC_TRANSPORTER_2"/>
    <property type="match status" value="1"/>
</dbReference>
<dbReference type="Pfam" id="PF00005">
    <property type="entry name" value="ABC_tran"/>
    <property type="match status" value="1"/>
</dbReference>
<dbReference type="FunFam" id="3.40.50.300:FF:000032">
    <property type="entry name" value="Export ABC transporter ATP-binding protein"/>
    <property type="match status" value="1"/>
</dbReference>
<evidence type="ECO:0000256" key="4">
    <source>
        <dbReference type="ARBA" id="ARBA00022840"/>
    </source>
</evidence>
<feature type="domain" description="ABC transporter" evidence="5">
    <location>
        <begin position="1"/>
        <end position="206"/>
    </location>
</feature>
<dbReference type="InterPro" id="IPR003593">
    <property type="entry name" value="AAA+_ATPase"/>
</dbReference>
<sequence length="206" mass="22962">MGEELFWALRNVTFEIEKGEFVSILGPSGSGKSTLMHLIGGLDKPTNGEVYIGENNLSKLNGRRLATLRNKQIGFVFQFFNLLPRTNVLDNVMLPLIYSTNTKDRKSKALQIIERVGLKQKVKHKPNELSGGEQQRVAIARALVNDPEIILADEPTGNLDSNTGIQILELLVAFNRLGKTLIIVTHDQNIAKTSTRIIRLQDGQFI</sequence>
<gene>
    <name evidence="6" type="ORF">A2134_00395</name>
</gene>
<keyword evidence="3" id="KW-0547">Nucleotide-binding</keyword>
<name>A0A1G1WDL9_9BACT</name>
<dbReference type="InterPro" id="IPR017871">
    <property type="entry name" value="ABC_transporter-like_CS"/>
</dbReference>
<dbReference type="PANTHER" id="PTHR42798:SF2">
    <property type="entry name" value="ABC TRANSPORTER ATP-BINDING PROTEIN MG467-RELATED"/>
    <property type="match status" value="1"/>
</dbReference>
<dbReference type="STRING" id="1802595.A2134_00395"/>
<dbReference type="SMART" id="SM00382">
    <property type="entry name" value="AAA"/>
    <property type="match status" value="1"/>
</dbReference>
<comment type="similarity">
    <text evidence="1">Belongs to the ABC transporter superfamily.</text>
</comment>
<evidence type="ECO:0000259" key="5">
    <source>
        <dbReference type="PROSITE" id="PS50893"/>
    </source>
</evidence>
<keyword evidence="2" id="KW-0813">Transport</keyword>
<evidence type="ECO:0000313" key="6">
    <source>
        <dbReference type="EMBL" id="OGY25786.1"/>
    </source>
</evidence>
<reference evidence="6 7" key="1">
    <citation type="journal article" date="2016" name="Nat. Commun.">
        <title>Thousands of microbial genomes shed light on interconnected biogeochemical processes in an aquifer system.</title>
        <authorList>
            <person name="Anantharaman K."/>
            <person name="Brown C.T."/>
            <person name="Hug L.A."/>
            <person name="Sharon I."/>
            <person name="Castelle C.J."/>
            <person name="Probst A.J."/>
            <person name="Thomas B.C."/>
            <person name="Singh A."/>
            <person name="Wilkins M.J."/>
            <person name="Karaoz U."/>
            <person name="Brodie E.L."/>
            <person name="Williams K.H."/>
            <person name="Hubbard S.S."/>
            <person name="Banfield J.F."/>
        </authorList>
    </citation>
    <scope>NUCLEOTIDE SEQUENCE [LARGE SCALE GENOMIC DNA]</scope>
</reference>
<proteinExistence type="inferred from homology"/>
<dbReference type="Gene3D" id="3.40.50.300">
    <property type="entry name" value="P-loop containing nucleotide triphosphate hydrolases"/>
    <property type="match status" value="1"/>
</dbReference>